<comment type="caution">
    <text evidence="2">The sequence shown here is derived from an EMBL/GenBank/DDBJ whole genome shotgun (WGS) entry which is preliminary data.</text>
</comment>
<dbReference type="PANTHER" id="PTHR16155:SF19">
    <property type="entry name" value="DED DOMAIN-CONTAINING PROTEIN"/>
    <property type="match status" value="1"/>
</dbReference>
<reference evidence="2 3" key="1">
    <citation type="submission" date="2022-12" db="EMBL/GenBank/DDBJ databases">
        <title>Chromosome-level genome of Tegillarca granosa.</title>
        <authorList>
            <person name="Kim J."/>
        </authorList>
    </citation>
    <scope>NUCLEOTIDE SEQUENCE [LARGE SCALE GENOMIC DNA]</scope>
    <source>
        <strain evidence="2">Teg-2019</strain>
        <tissue evidence="2">Adductor muscle</tissue>
    </source>
</reference>
<organism evidence="2 3">
    <name type="scientific">Tegillarca granosa</name>
    <name type="common">Malaysian cockle</name>
    <name type="synonym">Anadara granosa</name>
    <dbReference type="NCBI Taxonomy" id="220873"/>
    <lineage>
        <taxon>Eukaryota</taxon>
        <taxon>Metazoa</taxon>
        <taxon>Spiralia</taxon>
        <taxon>Lophotrochozoa</taxon>
        <taxon>Mollusca</taxon>
        <taxon>Bivalvia</taxon>
        <taxon>Autobranchia</taxon>
        <taxon>Pteriomorphia</taxon>
        <taxon>Arcoida</taxon>
        <taxon>Arcoidea</taxon>
        <taxon>Arcidae</taxon>
        <taxon>Tegillarca</taxon>
    </lineage>
</organism>
<evidence type="ECO:0008006" key="4">
    <source>
        <dbReference type="Google" id="ProtNLM"/>
    </source>
</evidence>
<evidence type="ECO:0000256" key="1">
    <source>
        <dbReference type="SAM" id="Coils"/>
    </source>
</evidence>
<name>A0ABQ9EI98_TEGGR</name>
<dbReference type="PANTHER" id="PTHR16155">
    <property type="entry name" value="DED DOMAIN-CONTAINING PROTEIN"/>
    <property type="match status" value="1"/>
</dbReference>
<gene>
    <name evidence="2" type="ORF">KUTeg_019678</name>
</gene>
<dbReference type="EMBL" id="JARBDR010000917">
    <property type="protein sequence ID" value="KAJ8303282.1"/>
    <property type="molecule type" value="Genomic_DNA"/>
</dbReference>
<accession>A0ABQ9EI98</accession>
<dbReference type="InterPro" id="IPR011990">
    <property type="entry name" value="TPR-like_helical_dom_sf"/>
</dbReference>
<dbReference type="Proteomes" id="UP001217089">
    <property type="component" value="Unassembled WGS sequence"/>
</dbReference>
<keyword evidence="1" id="KW-0175">Coiled coil</keyword>
<protein>
    <recommendedName>
        <fullName evidence="4">Sterile alpha motif domain-containing protein 9-like</fullName>
    </recommendedName>
</protein>
<feature type="coiled-coil region" evidence="1">
    <location>
        <begin position="1606"/>
        <end position="1640"/>
    </location>
</feature>
<dbReference type="Gene3D" id="1.25.40.10">
    <property type="entry name" value="Tetratricopeptide repeat domain"/>
    <property type="match status" value="1"/>
</dbReference>
<evidence type="ECO:0000313" key="2">
    <source>
        <dbReference type="EMBL" id="KAJ8303282.1"/>
    </source>
</evidence>
<evidence type="ECO:0000313" key="3">
    <source>
        <dbReference type="Proteomes" id="UP001217089"/>
    </source>
</evidence>
<keyword evidence="3" id="KW-1185">Reference proteome</keyword>
<sequence>MPRITLENLKRVIQTNESEEEEHPDVLPAYTGNEHCPKRMPKKLKRKNIEDMTKTELIELLKTKLPQHQVLIAKTLNEENVCGRVFKHLNLEDVKELFPSLKFGDRKLIIVIRDDLLAEENDASNQSIGQISNQSEQQVCEDTEIETKRHFRETFRKFDSNDKKSYRKGAVVSTTNTRISSLIEPIHKFLPAQDKQLQSTIKWIAEETIEFAAACLNERSNGTIHFGICGEKTVTYEEGQIIGIHIDKSACRDFLLRKIKRVFFKDQLEIAFKCIRPIHYIEVYEQDSKNQSLHIVEIDVVPSSELVKDEAFYIMKEHEIRHKKGDYIISLFKFENESSKVVRLSEDQVCRYMKNKNSLSEQRQRMERVPLKTEIKEDLRNKFLNLFTGGEEVLTHEIYPVLFLSPIDSSMTEDIIEKNFKFLVDIDANAIFDFDPSSDKRGMFNFIENQLEQVVKAYTTENFDRNSEENRNKKERYNSMLDDLRISSLKPWVFCNGYEAMDIEPLNTLEWKQKRSEGFKEAIRFFQDEIPDERAFVVFLLFSKNYEIMLEAADEVLVKFKNQWMIIASNEDVARGFMDELVHRKITNEKTLAERSVIGIPWQHVNKMVRDAVLALETEQCEIVTSNGAFCVLKEKAKNELYDLSVLSRKECNCSDITSDSLKREEHRRQVEEYFFKGGEVTWWNFWFRQDHVLKRSQHQKLLRIVRGALTGEDMDEDCKIGLVNLFHQPGSGGTTSAKQVLWDLKEEYRCCCIKQLSEDTCEQITTLRIYDDPEKPKPPLILIDNGDEEKIQALCMRLEDRAWVASKRNSVNVFCVLLLCRRRINLPKPDKRSILLKHDLDEAELEWFNRKYKALKKCYDDTTDGCDPRLLISFNILKENFNKDYIQNAVKEFVDGTESDDEQRLLKYLSLLNTYDPDFKAVPLSAFDPLMQCEMKNKTKSRTILQYGLVSSKQLPRQCWETRISPSLKILLNRTSRAGLGSQLKALSIINSLFAREILTYLQNKSSQSTSETLLELLDSVLFKVNNQSQNQLLYIVKDIMKKRVVQESGIKDKFSRLVTEILDIEDADRAAEILEKTFNMTGDAMVAQQLSRLYIHSRNWEKAVLYARKATGMKPQNSYLWDTLAQVYKRQLLEQYNDCVRSGEKMQNQTIESIIQLGLEGIKTFRKEQEISSLEKTSSPNDAGYFGELKIIILMFDLLALSPTISKDDLHRFLVDDHFTPNELNFLDQDTRINLKQLHSKTEHTMRILEDMKTQVKEDYISGIVQSKPRFKDNLAELTKIKENLDQYFGEDTNEIPPNMKNEDIPLFIRRRVRRLGGRTLPSILDIARNEGGSAKLMTMHDFIKRNVDSRFCDAYDLVTIIGVTLVVNIKLNGTFPYQNFIDWSKRVYDLVSLSDENLYLESFLYFVMFHWPVGNQNVGLCPTGKIVDAIKKWRIAFQKKHPRQDGKSVQKKETTYFFLGRGEGMDGIVYYEQLLDKHRGRYFIGDTVWRQPNVLSKLKRLTGTLITDGMEIQIQVETGCGNKTSVTIPTSMPIGKRSLWQKKVYFVLGFGWGGPKAYDVSQEDPTKQSVTEEDRIQTMVFQNQSNQSEKRRVKTHEELAIKLGEIDKELKRDLEKLQTTEEKLLKMKETLIQQRDEKVDVQTTEFFKNEYLCEMFDILKTILLLACG</sequence>
<dbReference type="SUPFAM" id="SSF48452">
    <property type="entry name" value="TPR-like"/>
    <property type="match status" value="1"/>
</dbReference>
<proteinExistence type="predicted"/>